<dbReference type="GO" id="GO:0043138">
    <property type="term" value="F:3'-5' DNA helicase activity"/>
    <property type="evidence" value="ECO:0007669"/>
    <property type="project" value="UniProtKB-EC"/>
</dbReference>
<evidence type="ECO:0000313" key="14">
    <source>
        <dbReference type="EMBL" id="QDT17232.1"/>
    </source>
</evidence>
<evidence type="ECO:0000256" key="2">
    <source>
        <dbReference type="ARBA" id="ARBA00022801"/>
    </source>
</evidence>
<dbReference type="Proteomes" id="UP000318741">
    <property type="component" value="Chromosome"/>
</dbReference>
<dbReference type="InterPro" id="IPR000212">
    <property type="entry name" value="DNA_helicase_UvrD/REP"/>
</dbReference>
<reference evidence="14 15" key="1">
    <citation type="submission" date="2019-02" db="EMBL/GenBank/DDBJ databases">
        <title>Deep-cultivation of Planctomycetes and their phenomic and genomic characterization uncovers novel biology.</title>
        <authorList>
            <person name="Wiegand S."/>
            <person name="Jogler M."/>
            <person name="Boedeker C."/>
            <person name="Pinto D."/>
            <person name="Vollmers J."/>
            <person name="Rivas-Marin E."/>
            <person name="Kohn T."/>
            <person name="Peeters S.H."/>
            <person name="Heuer A."/>
            <person name="Rast P."/>
            <person name="Oberbeckmann S."/>
            <person name="Bunk B."/>
            <person name="Jeske O."/>
            <person name="Meyerdierks A."/>
            <person name="Storesund J.E."/>
            <person name="Kallscheuer N."/>
            <person name="Luecker S."/>
            <person name="Lage O.M."/>
            <person name="Pohl T."/>
            <person name="Merkel B.J."/>
            <person name="Hornburger P."/>
            <person name="Mueller R.-W."/>
            <person name="Bruemmer F."/>
            <person name="Labrenz M."/>
            <person name="Spormann A.M."/>
            <person name="Op den Camp H."/>
            <person name="Overmann J."/>
            <person name="Amann R."/>
            <person name="Jetten M.S.M."/>
            <person name="Mascher T."/>
            <person name="Medema M.H."/>
            <person name="Devos D.P."/>
            <person name="Kaster A.-K."/>
            <person name="Ovreas L."/>
            <person name="Rohde M."/>
            <person name="Galperin M.Y."/>
            <person name="Jogler C."/>
        </authorList>
    </citation>
    <scope>NUCLEOTIDE SEQUENCE [LARGE SCALE GENOMIC DNA]</scope>
    <source>
        <strain evidence="14 15">CA12</strain>
    </source>
</reference>
<dbReference type="PANTHER" id="PTHR11070">
    <property type="entry name" value="UVRD / RECB / PCRA DNA HELICASE FAMILY MEMBER"/>
    <property type="match status" value="1"/>
</dbReference>
<gene>
    <name evidence="14" type="primary">addA</name>
    <name evidence="14" type="ORF">CA12_33450</name>
</gene>
<dbReference type="InterPro" id="IPR014017">
    <property type="entry name" value="DNA_helicase_UvrD-like_C"/>
</dbReference>
<keyword evidence="5" id="KW-0413">Isomerase</keyword>
<feature type="region of interest" description="Disordered" evidence="11">
    <location>
        <begin position="1022"/>
        <end position="1051"/>
    </location>
</feature>
<protein>
    <recommendedName>
        <fullName evidence="7">DNA 3'-5' helicase</fullName>
        <ecNumber evidence="7">5.6.2.4</ecNumber>
    </recommendedName>
    <alternativeName>
        <fullName evidence="8">DNA 3'-5' helicase II</fullName>
    </alternativeName>
</protein>
<dbReference type="KEGG" id="acaf:CA12_33450"/>
<dbReference type="Gene3D" id="3.40.50.300">
    <property type="entry name" value="P-loop containing nucleotide triphosphate hydrolases"/>
    <property type="match status" value="4"/>
</dbReference>
<evidence type="ECO:0000259" key="12">
    <source>
        <dbReference type="PROSITE" id="PS51198"/>
    </source>
</evidence>
<dbReference type="InterPro" id="IPR027417">
    <property type="entry name" value="P-loop_NTPase"/>
</dbReference>
<evidence type="ECO:0000256" key="5">
    <source>
        <dbReference type="ARBA" id="ARBA00023235"/>
    </source>
</evidence>
<dbReference type="SUPFAM" id="SSF52540">
    <property type="entry name" value="P-loop containing nucleoside triphosphate hydrolases"/>
    <property type="match status" value="1"/>
</dbReference>
<keyword evidence="15" id="KW-1185">Reference proteome</keyword>
<dbReference type="GO" id="GO:0000725">
    <property type="term" value="P:recombinational repair"/>
    <property type="evidence" value="ECO:0007669"/>
    <property type="project" value="TreeGrafter"/>
</dbReference>
<evidence type="ECO:0000256" key="1">
    <source>
        <dbReference type="ARBA" id="ARBA00022741"/>
    </source>
</evidence>
<evidence type="ECO:0000256" key="10">
    <source>
        <dbReference type="PROSITE-ProRule" id="PRU00560"/>
    </source>
</evidence>
<dbReference type="GO" id="GO:0003677">
    <property type="term" value="F:DNA binding"/>
    <property type="evidence" value="ECO:0007669"/>
    <property type="project" value="InterPro"/>
</dbReference>
<dbReference type="PROSITE" id="PS51217">
    <property type="entry name" value="UVRD_HELICASE_CTER"/>
    <property type="match status" value="1"/>
</dbReference>
<evidence type="ECO:0000256" key="4">
    <source>
        <dbReference type="ARBA" id="ARBA00022840"/>
    </source>
</evidence>
<dbReference type="GO" id="GO:0016887">
    <property type="term" value="F:ATP hydrolysis activity"/>
    <property type="evidence" value="ECO:0007669"/>
    <property type="project" value="RHEA"/>
</dbReference>
<dbReference type="Pfam" id="PF13361">
    <property type="entry name" value="UvrD_C"/>
    <property type="match status" value="2"/>
</dbReference>
<comment type="catalytic activity">
    <reaction evidence="9">
        <text>ATP + H2O = ADP + phosphate + H(+)</text>
        <dbReference type="Rhea" id="RHEA:13065"/>
        <dbReference type="ChEBI" id="CHEBI:15377"/>
        <dbReference type="ChEBI" id="CHEBI:15378"/>
        <dbReference type="ChEBI" id="CHEBI:30616"/>
        <dbReference type="ChEBI" id="CHEBI:43474"/>
        <dbReference type="ChEBI" id="CHEBI:456216"/>
        <dbReference type="EC" id="5.6.2.4"/>
    </reaction>
</comment>
<keyword evidence="4 10" id="KW-0067">ATP-binding</keyword>
<feature type="domain" description="UvrD-like helicase ATP-binding" evidence="12">
    <location>
        <begin position="1"/>
        <end position="461"/>
    </location>
</feature>
<dbReference type="EMBL" id="CP036265">
    <property type="protein sequence ID" value="QDT17232.1"/>
    <property type="molecule type" value="Genomic_DNA"/>
</dbReference>
<evidence type="ECO:0000256" key="7">
    <source>
        <dbReference type="ARBA" id="ARBA00034808"/>
    </source>
</evidence>
<dbReference type="PROSITE" id="PS51198">
    <property type="entry name" value="UVRD_HELICASE_ATP_BIND"/>
    <property type="match status" value="1"/>
</dbReference>
<keyword evidence="2 10" id="KW-0378">Hydrolase</keyword>
<evidence type="ECO:0000256" key="6">
    <source>
        <dbReference type="ARBA" id="ARBA00034617"/>
    </source>
</evidence>
<accession>A0A517PCY7</accession>
<dbReference type="Pfam" id="PF00580">
    <property type="entry name" value="UvrD-helicase"/>
    <property type="match status" value="1"/>
</dbReference>
<evidence type="ECO:0000256" key="11">
    <source>
        <dbReference type="SAM" id="MobiDB-lite"/>
    </source>
</evidence>
<proteinExistence type="predicted"/>
<organism evidence="14 15">
    <name type="scientific">Alienimonas californiensis</name>
    <dbReference type="NCBI Taxonomy" id="2527989"/>
    <lineage>
        <taxon>Bacteria</taxon>
        <taxon>Pseudomonadati</taxon>
        <taxon>Planctomycetota</taxon>
        <taxon>Planctomycetia</taxon>
        <taxon>Planctomycetales</taxon>
        <taxon>Planctomycetaceae</taxon>
        <taxon>Alienimonas</taxon>
    </lineage>
</organism>
<feature type="binding site" evidence="10">
    <location>
        <begin position="20"/>
        <end position="27"/>
    </location>
    <ligand>
        <name>ATP</name>
        <dbReference type="ChEBI" id="CHEBI:30616"/>
    </ligand>
</feature>
<evidence type="ECO:0000313" key="15">
    <source>
        <dbReference type="Proteomes" id="UP000318741"/>
    </source>
</evidence>
<dbReference type="AlphaFoldDB" id="A0A517PCY7"/>
<evidence type="ECO:0000256" key="3">
    <source>
        <dbReference type="ARBA" id="ARBA00022806"/>
    </source>
</evidence>
<dbReference type="Gene3D" id="1.10.486.10">
    <property type="entry name" value="PCRA, domain 4"/>
    <property type="match status" value="1"/>
</dbReference>
<feature type="domain" description="UvrD-like helicase C-terminal" evidence="13">
    <location>
        <begin position="462"/>
        <end position="816"/>
    </location>
</feature>
<comment type="catalytic activity">
    <reaction evidence="6">
        <text>Couples ATP hydrolysis with the unwinding of duplex DNA by translocating in the 3'-5' direction.</text>
        <dbReference type="EC" id="5.6.2.4"/>
    </reaction>
</comment>
<feature type="region of interest" description="Disordered" evidence="11">
    <location>
        <begin position="955"/>
        <end position="974"/>
    </location>
</feature>
<dbReference type="EC" id="5.6.2.4" evidence="7"/>
<keyword evidence="3 10" id="KW-0347">Helicase</keyword>
<keyword evidence="1 10" id="KW-0547">Nucleotide-binding</keyword>
<evidence type="ECO:0000256" key="9">
    <source>
        <dbReference type="ARBA" id="ARBA00048988"/>
    </source>
</evidence>
<evidence type="ECO:0000256" key="8">
    <source>
        <dbReference type="ARBA" id="ARBA00034923"/>
    </source>
</evidence>
<dbReference type="PANTHER" id="PTHR11070:SF2">
    <property type="entry name" value="ATP-DEPENDENT DNA HELICASE SRS2"/>
    <property type="match status" value="1"/>
</dbReference>
<name>A0A517PCY7_9PLAN</name>
<dbReference type="InterPro" id="IPR014016">
    <property type="entry name" value="UvrD-like_ATP-bd"/>
</dbReference>
<sequence length="1203" mass="128941">MHPQQEAAVFHSGSSVGLSAGAGCGKTFVLIERFLHELDPAREQDSPGPYGLPAVVAITFTEKATAEMVSRVRREVGRRLRDPARTEQRVWWRTIQRRLDTARISTIHGFCTALLKENAAAADLDPAFRTVEATEEADLRTDAVDAVLKTALARDPAKHDDPEALSPRDLVTRCGLTAVRGVLLNLLDTDRELLEKPWTTADLVAARAGAWARELIDPQFDALRDSADWAALRPVLQRNLTTTPAKAADRRTLLTELELLLTGPPPTPDRLRDRLADLRPLALTGKLGQSKKMWEGDDYGVIQAHLAPFRGAIDGLLKTLGDSPPDFAAALPTVRAYLPLAAAAAKRYERSKRDTARLDFGDQLRLAARLLRDDAVREKVARSIRLLMVDEFQDTSPVQAELVRQIAGLAAGEDAGKLFLVGDSKQSIYRFTGADPEVFGRMRGELAPAGRLPLTKNFRSRPEILRFVNALFDPVMPAYEPLESPPVEGGGVGDLESGGGPHVEFLLPTVPAGPDGKRATAAACREVEAKWVAARIRELLDGRPCVRVKGAADRPPKPGDVCLLFRTLGDVKLYEDALREVGVDAYVAGGKSFFAQQEVQDLVHLLLWLDDPDDTLSLAGVLRSPLCGLSDDTLFTLTDAEAVGERRSAQAVQAVHPPGAVILDALDASGESVSENHRGSVASVRQAPLAAAVLDDTPFSLLEDQAERLAHARVVLRDLLACRSRLGPGGLLERAVQAFGYDGSVMLEFLGERKLANLQKLLRMARNADAAPEGGLRGFAARLLESVKETLTEDEAATVTQDENVVTLMTVHGSKGLEFPVVVACDLDRKPPSVSVSGTFDPELGPIVPLSCQHGEDLIDHGAEIWKAREQVAEEAESVRVFYVAATRAADRLILSAARPLAKDEAPGGAADAPTGVPLKTLDAVFDLTTGKPREDRSAGDPLFFAPQVLVHHDKPAGTGKALPGPKRGTPPEKFADVLRSTEPCEPYDLRRPLPSPRPSAVHVAELAERLASNEERDELARFPIAEPGASVPGEASDDPVNSETVSDPLADARGRLADALQLSRRVEQRRGLDYHIPPLADVLPAVTGRIERLILPAAPNGGRTGQGVQGVHPPGPDALNALGMSAGVAAATAAEVAGVGLPDRLVPRLWAERTALAPLGGGEAALLLVAADGATRLVRTEELPAGACSDDRVAELLRGALL</sequence>
<evidence type="ECO:0000259" key="13">
    <source>
        <dbReference type="PROSITE" id="PS51217"/>
    </source>
</evidence>
<dbReference type="GO" id="GO:0005524">
    <property type="term" value="F:ATP binding"/>
    <property type="evidence" value="ECO:0007669"/>
    <property type="project" value="UniProtKB-UniRule"/>
</dbReference>